<evidence type="ECO:0000313" key="3">
    <source>
        <dbReference type="Proteomes" id="UP000824109"/>
    </source>
</evidence>
<reference evidence="2" key="1">
    <citation type="submission" date="2020-10" db="EMBL/GenBank/DDBJ databases">
        <authorList>
            <person name="Gilroy R."/>
        </authorList>
    </citation>
    <scope>NUCLEOTIDE SEQUENCE</scope>
    <source>
        <strain evidence="2">USAMLcec3-3695</strain>
    </source>
</reference>
<comment type="caution">
    <text evidence="2">The sequence shown here is derived from an EMBL/GenBank/DDBJ whole genome shotgun (WGS) entry which is preliminary data.</text>
</comment>
<proteinExistence type="predicted"/>
<sequence length="481" mass="55995">MRIAFIQNNDRSRPRTVGEGQGENRVTAGSYIKKLLEDKQISISWLSKQMGIKSRSTYYRLFNDYYSKDKTGELIDGIIRHIELTDEEKHDLESRFGTGRVSSFFKRTRDILLKCYDETLDSGYIVKTPDGEKSLVSLLKEHSGGEASVFLINLEDERVIGDIAQLLEWNERVKVYDYIKLRNHRIRTAYELMTLIRFFRYPNYLPVVSDFSEYSGICMVSAEGGKYNYMSVNIDNDCCDFVDTEINRDMYDHIVNVYTRVMSKGESLRRRVKKVSDYIELVQKSADFSCGAGMFYSEGAPCFGALSVDILSDMFRDINYFGFPYEHEYVQRLFSIFNEKAEYEANTDAHERRMMFDEGHIEHMMRSGIAFDHMDAFRPMSGEQCRTYFKRLADIADKRANYSYRFIRRDIIRSPFVYSGKGILYLYAPGSGGGEGSSMFLERNSIREIMDDFSEYIWENHTCSEEESKKTLAGMADKYLK</sequence>
<dbReference type="Proteomes" id="UP000824109">
    <property type="component" value="Unassembled WGS sequence"/>
</dbReference>
<dbReference type="AlphaFoldDB" id="A0A9D1SFS9"/>
<dbReference type="EMBL" id="DVNB01000097">
    <property type="protein sequence ID" value="HIU58028.1"/>
    <property type="molecule type" value="Genomic_DNA"/>
</dbReference>
<gene>
    <name evidence="2" type="ORF">IAA61_09515</name>
</gene>
<feature type="region of interest" description="Disordered" evidence="1">
    <location>
        <begin position="1"/>
        <end position="23"/>
    </location>
</feature>
<accession>A0A9D1SFS9</accession>
<evidence type="ECO:0000313" key="2">
    <source>
        <dbReference type="EMBL" id="HIU58028.1"/>
    </source>
</evidence>
<evidence type="ECO:0000256" key="1">
    <source>
        <dbReference type="SAM" id="MobiDB-lite"/>
    </source>
</evidence>
<reference evidence="2" key="2">
    <citation type="journal article" date="2021" name="PeerJ">
        <title>Extensive microbial diversity within the chicken gut microbiome revealed by metagenomics and culture.</title>
        <authorList>
            <person name="Gilroy R."/>
            <person name="Ravi A."/>
            <person name="Getino M."/>
            <person name="Pursley I."/>
            <person name="Horton D.L."/>
            <person name="Alikhan N.F."/>
            <person name="Baker D."/>
            <person name="Gharbi K."/>
            <person name="Hall N."/>
            <person name="Watson M."/>
            <person name="Adriaenssens E.M."/>
            <person name="Foster-Nyarko E."/>
            <person name="Jarju S."/>
            <person name="Secka A."/>
            <person name="Antonio M."/>
            <person name="Oren A."/>
            <person name="Chaudhuri R.R."/>
            <person name="La Ragione R."/>
            <person name="Hildebrand F."/>
            <person name="Pallen M.J."/>
        </authorList>
    </citation>
    <scope>NUCLEOTIDE SEQUENCE</scope>
    <source>
        <strain evidence="2">USAMLcec3-3695</strain>
    </source>
</reference>
<name>A0A9D1SFS9_9FIRM</name>
<organism evidence="2 3">
    <name type="scientific">Candidatus Ornithomonoglobus merdipullorum</name>
    <dbReference type="NCBI Taxonomy" id="2840895"/>
    <lineage>
        <taxon>Bacteria</taxon>
        <taxon>Bacillati</taxon>
        <taxon>Bacillota</taxon>
        <taxon>Clostridia</taxon>
        <taxon>Candidatus Ornithomonoglobus</taxon>
    </lineage>
</organism>
<protein>
    <submittedName>
        <fullName evidence="2">Uncharacterized protein</fullName>
    </submittedName>
</protein>